<dbReference type="Gene3D" id="1.25.40.10">
    <property type="entry name" value="Tetratricopeptide repeat domain"/>
    <property type="match status" value="1"/>
</dbReference>
<comment type="caution">
    <text evidence="1">The sequence shown here is derived from an EMBL/GenBank/DDBJ whole genome shotgun (WGS) entry which is preliminary data.</text>
</comment>
<evidence type="ECO:0000313" key="2">
    <source>
        <dbReference type="Proteomes" id="UP000245992"/>
    </source>
</evidence>
<proteinExistence type="predicted"/>
<keyword evidence="2" id="KW-1185">Reference proteome</keyword>
<sequence>MASSDADRAEGMARAYVATHADPDRDSDYAVRILAAVAEGIAEAGDQERARGLLADLEATANSVTRHNQRNWSFARLSRAAVKSGDLDLAERSARLITNPRAKGFAFAELAEAAHTGPRAERWVAEALHLAGWAASLDALVAVAEEVVPVVADEYVRLTRVSR</sequence>
<evidence type="ECO:0000313" key="1">
    <source>
        <dbReference type="EMBL" id="PVE12002.1"/>
    </source>
</evidence>
<gene>
    <name evidence="1" type="ORF">Y717_07125</name>
</gene>
<dbReference type="InterPro" id="IPR011990">
    <property type="entry name" value="TPR-like_helical_dom_sf"/>
</dbReference>
<evidence type="ECO:0008006" key="3">
    <source>
        <dbReference type="Google" id="ProtNLM"/>
    </source>
</evidence>
<organism evidence="1 2">
    <name type="scientific">Streptomyces scopuliridis RB72</name>
    <dbReference type="NCBI Taxonomy" id="1440053"/>
    <lineage>
        <taxon>Bacteria</taxon>
        <taxon>Bacillati</taxon>
        <taxon>Actinomycetota</taxon>
        <taxon>Actinomycetes</taxon>
        <taxon>Kitasatosporales</taxon>
        <taxon>Streptomycetaceae</taxon>
        <taxon>Streptomyces</taxon>
    </lineage>
</organism>
<dbReference type="AlphaFoldDB" id="A0A2T7TA83"/>
<reference evidence="1 2" key="1">
    <citation type="submission" date="2013-12" db="EMBL/GenBank/DDBJ databases">
        <title>Annotated genome of Streptomyces scopuliridis.</title>
        <authorList>
            <person name="Olson J.B."/>
        </authorList>
    </citation>
    <scope>NUCLEOTIDE SEQUENCE [LARGE SCALE GENOMIC DNA]</scope>
    <source>
        <strain evidence="1 2">RB72</strain>
    </source>
</reference>
<accession>A0A2T7TA83</accession>
<dbReference type="Proteomes" id="UP000245992">
    <property type="component" value="Unassembled WGS sequence"/>
</dbReference>
<name>A0A2T7TA83_9ACTN</name>
<protein>
    <recommendedName>
        <fullName evidence="3">Tetratricopeptide repeat protein</fullName>
    </recommendedName>
</protein>
<dbReference type="EMBL" id="AZSP01000124">
    <property type="protein sequence ID" value="PVE12002.1"/>
    <property type="molecule type" value="Genomic_DNA"/>
</dbReference>